<gene>
    <name evidence="1" type="ORF">Amon02_000185200</name>
</gene>
<sequence length="154" mass="17558">MVDWNLKPIKSMRPPITFEKAPEEKEFLQKAKAITEEMQNAVLKNAGAKNASTKQTIFKKARRIGINPYYLSFLFDRSSGSYLIESLKVCYRSQCKSILTIRPGVWSTKAIELLLKNDKSIDKALREYHGDNSFSLMQAKLRKGNTSYKASSTK</sequence>
<organism evidence="1 2">
    <name type="scientific">Ambrosiozyma monospora</name>
    <name type="common">Yeast</name>
    <name type="synonym">Endomycopsis monosporus</name>
    <dbReference type="NCBI Taxonomy" id="43982"/>
    <lineage>
        <taxon>Eukaryota</taxon>
        <taxon>Fungi</taxon>
        <taxon>Dikarya</taxon>
        <taxon>Ascomycota</taxon>
        <taxon>Saccharomycotina</taxon>
        <taxon>Pichiomycetes</taxon>
        <taxon>Pichiales</taxon>
        <taxon>Pichiaceae</taxon>
        <taxon>Ambrosiozyma</taxon>
    </lineage>
</organism>
<name>A0ACB5SWF0_AMBMO</name>
<reference evidence="1" key="1">
    <citation type="submission" date="2023-04" db="EMBL/GenBank/DDBJ databases">
        <title>Ambrosiozyma monospora NBRC 10751.</title>
        <authorList>
            <person name="Ichikawa N."/>
            <person name="Sato H."/>
            <person name="Tonouchi N."/>
        </authorList>
    </citation>
    <scope>NUCLEOTIDE SEQUENCE</scope>
    <source>
        <strain evidence="1">NBRC 10751</strain>
    </source>
</reference>
<comment type="caution">
    <text evidence="1">The sequence shown here is derived from an EMBL/GenBank/DDBJ whole genome shotgun (WGS) entry which is preliminary data.</text>
</comment>
<dbReference type="Proteomes" id="UP001165064">
    <property type="component" value="Unassembled WGS sequence"/>
</dbReference>
<protein>
    <submittedName>
        <fullName evidence="1">Unnamed protein product</fullName>
    </submittedName>
</protein>
<keyword evidence="2" id="KW-1185">Reference proteome</keyword>
<proteinExistence type="predicted"/>
<accession>A0ACB5SWF0</accession>
<evidence type="ECO:0000313" key="1">
    <source>
        <dbReference type="EMBL" id="GME74675.1"/>
    </source>
</evidence>
<dbReference type="EMBL" id="BSXS01000988">
    <property type="protein sequence ID" value="GME74675.1"/>
    <property type="molecule type" value="Genomic_DNA"/>
</dbReference>
<evidence type="ECO:0000313" key="2">
    <source>
        <dbReference type="Proteomes" id="UP001165064"/>
    </source>
</evidence>